<feature type="domain" description="D-isomer specific 2-hydroxyacid dehydrogenase NAD-binding" evidence="4">
    <location>
        <begin position="115"/>
        <end position="212"/>
    </location>
</feature>
<dbReference type="Gene3D" id="3.40.50.720">
    <property type="entry name" value="NAD(P)-binding Rossmann-like Domain"/>
    <property type="match status" value="2"/>
</dbReference>
<dbReference type="PROSITE" id="PS00065">
    <property type="entry name" value="D_2_HYDROXYACID_DH_1"/>
    <property type="match status" value="1"/>
</dbReference>
<gene>
    <name evidence="5" type="ORF">METZ01_LOCUS371061</name>
</gene>
<dbReference type="GO" id="GO:0016616">
    <property type="term" value="F:oxidoreductase activity, acting on the CH-OH group of donors, NAD or NADP as acceptor"/>
    <property type="evidence" value="ECO:0007669"/>
    <property type="project" value="InterPro"/>
</dbReference>
<evidence type="ECO:0000256" key="2">
    <source>
        <dbReference type="ARBA" id="ARBA00023002"/>
    </source>
</evidence>
<dbReference type="SUPFAM" id="SSF52283">
    <property type="entry name" value="Formate/glycerate dehydrogenase catalytic domain-like"/>
    <property type="match status" value="1"/>
</dbReference>
<dbReference type="InterPro" id="IPR036291">
    <property type="entry name" value="NAD(P)-bd_dom_sf"/>
</dbReference>
<dbReference type="EMBL" id="UINC01134581">
    <property type="protein sequence ID" value="SVD18207.1"/>
    <property type="molecule type" value="Genomic_DNA"/>
</dbReference>
<comment type="similarity">
    <text evidence="1">Belongs to the D-isomer specific 2-hydroxyacid dehydrogenase family.</text>
</comment>
<dbReference type="AlphaFoldDB" id="A0A382T9P8"/>
<feature type="non-terminal residue" evidence="5">
    <location>
        <position position="213"/>
    </location>
</feature>
<dbReference type="GO" id="GO:0051287">
    <property type="term" value="F:NAD binding"/>
    <property type="evidence" value="ECO:0007669"/>
    <property type="project" value="InterPro"/>
</dbReference>
<dbReference type="SUPFAM" id="SSF51735">
    <property type="entry name" value="NAD(P)-binding Rossmann-fold domains"/>
    <property type="match status" value="1"/>
</dbReference>
<keyword evidence="2" id="KW-0560">Oxidoreductase</keyword>
<dbReference type="InterPro" id="IPR029752">
    <property type="entry name" value="D-isomer_DH_CS1"/>
</dbReference>
<name>A0A382T9P8_9ZZZZ</name>
<sequence length="213" mass="23529">MSMLNIVIPGDYPPQIAGSPQMKRLSKYGEVTLYTDRPLNIHEQISRVLDADIIINTRGSVKWDKEKLAKLPKLKMISTCSIGTDMIDLQYAREFGIVVSNQPGRTSYVVAEHIFGLMFALAKRAALQTAHIKNGTWIRLENVLLSGKTLGIIGTGNIGSNMARLATAIGMNVVAWTFNPSKTLVDELGVQYVEFDELLEQADVISLHVNLSE</sequence>
<dbReference type="PANTHER" id="PTHR42789:SF1">
    <property type="entry name" value="D-ISOMER SPECIFIC 2-HYDROXYACID DEHYDROGENASE FAMILY PROTEIN (AFU_ORTHOLOGUE AFUA_6G10090)"/>
    <property type="match status" value="1"/>
</dbReference>
<dbReference type="PANTHER" id="PTHR42789">
    <property type="entry name" value="D-ISOMER SPECIFIC 2-HYDROXYACID DEHYDROGENASE FAMILY PROTEIN (AFU_ORTHOLOGUE AFUA_6G10090)"/>
    <property type="match status" value="1"/>
</dbReference>
<dbReference type="Pfam" id="PF02826">
    <property type="entry name" value="2-Hacid_dh_C"/>
    <property type="match status" value="1"/>
</dbReference>
<organism evidence="5">
    <name type="scientific">marine metagenome</name>
    <dbReference type="NCBI Taxonomy" id="408172"/>
    <lineage>
        <taxon>unclassified sequences</taxon>
        <taxon>metagenomes</taxon>
        <taxon>ecological metagenomes</taxon>
    </lineage>
</organism>
<dbReference type="InterPro" id="IPR050857">
    <property type="entry name" value="D-2-hydroxyacid_DH"/>
</dbReference>
<evidence type="ECO:0000256" key="3">
    <source>
        <dbReference type="ARBA" id="ARBA00023027"/>
    </source>
</evidence>
<proteinExistence type="inferred from homology"/>
<dbReference type="InterPro" id="IPR006140">
    <property type="entry name" value="D-isomer_DH_NAD-bd"/>
</dbReference>
<evidence type="ECO:0000313" key="5">
    <source>
        <dbReference type="EMBL" id="SVD18207.1"/>
    </source>
</evidence>
<evidence type="ECO:0000256" key="1">
    <source>
        <dbReference type="ARBA" id="ARBA00005854"/>
    </source>
</evidence>
<reference evidence="5" key="1">
    <citation type="submission" date="2018-05" db="EMBL/GenBank/DDBJ databases">
        <authorList>
            <person name="Lanie J.A."/>
            <person name="Ng W.-L."/>
            <person name="Kazmierczak K.M."/>
            <person name="Andrzejewski T.M."/>
            <person name="Davidsen T.M."/>
            <person name="Wayne K.J."/>
            <person name="Tettelin H."/>
            <person name="Glass J.I."/>
            <person name="Rusch D."/>
            <person name="Podicherti R."/>
            <person name="Tsui H.-C.T."/>
            <person name="Winkler M.E."/>
        </authorList>
    </citation>
    <scope>NUCLEOTIDE SEQUENCE</scope>
</reference>
<keyword evidence="3" id="KW-0520">NAD</keyword>
<evidence type="ECO:0000259" key="4">
    <source>
        <dbReference type="Pfam" id="PF02826"/>
    </source>
</evidence>
<accession>A0A382T9P8</accession>
<protein>
    <recommendedName>
        <fullName evidence="4">D-isomer specific 2-hydroxyacid dehydrogenase NAD-binding domain-containing protein</fullName>
    </recommendedName>
</protein>